<dbReference type="Proteomes" id="UP000663823">
    <property type="component" value="Unassembled WGS sequence"/>
</dbReference>
<sequence>MSGLLRMIQQEVDIFASEYINRMNSELVKALNELKCNYEQQMNEMKLMEELNNLSFIYKRIKYISEYPMVHEQMVAVKKEQKMMMEENEYEIPKNVTNSFVHSSAVH</sequence>
<accession>A0A819GIV9</accession>
<protein>
    <submittedName>
        <fullName evidence="2">Uncharacterized protein</fullName>
    </submittedName>
</protein>
<comment type="caution">
    <text evidence="2">The sequence shown here is derived from an EMBL/GenBank/DDBJ whole genome shotgun (WGS) entry which is preliminary data.</text>
</comment>
<name>A0A819GIV9_9BILA</name>
<proteinExistence type="predicted"/>
<dbReference type="AlphaFoldDB" id="A0A819GIV9"/>
<organism evidence="2 3">
    <name type="scientific">Rotaria sordida</name>
    <dbReference type="NCBI Taxonomy" id="392033"/>
    <lineage>
        <taxon>Eukaryota</taxon>
        <taxon>Metazoa</taxon>
        <taxon>Spiralia</taxon>
        <taxon>Gnathifera</taxon>
        <taxon>Rotifera</taxon>
        <taxon>Eurotatoria</taxon>
        <taxon>Bdelloidea</taxon>
        <taxon>Philodinida</taxon>
        <taxon>Philodinidae</taxon>
        <taxon>Rotaria</taxon>
    </lineage>
</organism>
<keyword evidence="1" id="KW-0175">Coiled coil</keyword>
<evidence type="ECO:0000313" key="2">
    <source>
        <dbReference type="EMBL" id="CAF3883439.1"/>
    </source>
</evidence>
<evidence type="ECO:0000313" key="3">
    <source>
        <dbReference type="Proteomes" id="UP000663823"/>
    </source>
</evidence>
<dbReference type="EMBL" id="CAJOAX010003977">
    <property type="protein sequence ID" value="CAF3883439.1"/>
    <property type="molecule type" value="Genomic_DNA"/>
</dbReference>
<feature type="coiled-coil region" evidence="1">
    <location>
        <begin position="24"/>
        <end position="51"/>
    </location>
</feature>
<gene>
    <name evidence="2" type="ORF">OTI717_LOCUS22880</name>
</gene>
<evidence type="ECO:0000256" key="1">
    <source>
        <dbReference type="SAM" id="Coils"/>
    </source>
</evidence>
<reference evidence="2" key="1">
    <citation type="submission" date="2021-02" db="EMBL/GenBank/DDBJ databases">
        <authorList>
            <person name="Nowell W R."/>
        </authorList>
    </citation>
    <scope>NUCLEOTIDE SEQUENCE</scope>
</reference>